<feature type="transmembrane region" description="Helical" evidence="7">
    <location>
        <begin position="308"/>
        <end position="341"/>
    </location>
</feature>
<sequence>MNLSSYLARRFMLNPKQRALRSAIWVIALSVAPLVFVSQLSRSMVEGIIDRFLETYSYHLQVTSFLDPTFDEAKARLADAPMVHAVYEEVRSYGLAFSSTGRMSVQLRGIDPKLYGEEGQFRRYLTIEPPDAMLNEGEVWLGVASAKQLGLGVGDTVRLMVAYADTMGVYQPRILRAEITALVSTGYQNLDERWLFVTLPWAKDLFADGEQEHLFGIKVHEPYKNIKATRDAVQAILGNNYLVYDWQNLNKSELVSLNSSRGILLFLLILITVVAIANTVGVLQLFYLEQIRSIVTLTFLGMHRRQLFAFYLFASFWTALAGVLLGALFGLLLTFGFVHLLPWVEDVSVVMARGLGQILPWIEWPVLDLSFYLRGMEVRIEWASLLMSLGGVVILTVIFSLVPAWRASVMKPMQLLRKV</sequence>
<evidence type="ECO:0000256" key="3">
    <source>
        <dbReference type="ARBA" id="ARBA00022475"/>
    </source>
</evidence>
<keyword evidence="4 7" id="KW-0812">Transmembrane</keyword>
<dbReference type="Pfam" id="PF02687">
    <property type="entry name" value="FtsX"/>
    <property type="match status" value="1"/>
</dbReference>
<dbReference type="Proteomes" id="UP000778951">
    <property type="component" value="Unassembled WGS sequence"/>
</dbReference>
<accession>A0A968GGE4</accession>
<dbReference type="GO" id="GO:0044874">
    <property type="term" value="P:lipoprotein localization to outer membrane"/>
    <property type="evidence" value="ECO:0007669"/>
    <property type="project" value="TreeGrafter"/>
</dbReference>
<keyword evidence="3" id="KW-1003">Cell membrane</keyword>
<keyword evidence="6 7" id="KW-0472">Membrane</keyword>
<dbReference type="InterPro" id="IPR025857">
    <property type="entry name" value="MacB_PCD"/>
</dbReference>
<protein>
    <submittedName>
        <fullName evidence="10">ABC transporter permease</fullName>
    </submittedName>
</protein>
<evidence type="ECO:0000259" key="8">
    <source>
        <dbReference type="Pfam" id="PF02687"/>
    </source>
</evidence>
<name>A0A968GGE4_9SPIO</name>
<dbReference type="AlphaFoldDB" id="A0A968GGE4"/>
<evidence type="ECO:0000256" key="6">
    <source>
        <dbReference type="ARBA" id="ARBA00023136"/>
    </source>
</evidence>
<feature type="transmembrane region" description="Helical" evidence="7">
    <location>
        <begin position="382"/>
        <end position="405"/>
    </location>
</feature>
<evidence type="ECO:0000256" key="5">
    <source>
        <dbReference type="ARBA" id="ARBA00022989"/>
    </source>
</evidence>
<dbReference type="InterPro" id="IPR003838">
    <property type="entry name" value="ABC3_permease_C"/>
</dbReference>
<comment type="caution">
    <text evidence="10">The sequence shown here is derived from an EMBL/GenBank/DDBJ whole genome shotgun (WGS) entry which is preliminary data.</text>
</comment>
<evidence type="ECO:0000259" key="9">
    <source>
        <dbReference type="Pfam" id="PF12704"/>
    </source>
</evidence>
<organism evidence="10 11">
    <name type="scientific">Entomospira culicis</name>
    <dbReference type="NCBI Taxonomy" id="2719989"/>
    <lineage>
        <taxon>Bacteria</taxon>
        <taxon>Pseudomonadati</taxon>
        <taxon>Spirochaetota</taxon>
        <taxon>Spirochaetia</taxon>
        <taxon>Spirochaetales</taxon>
        <taxon>Spirochaetaceae</taxon>
        <taxon>Entomospira</taxon>
    </lineage>
</organism>
<evidence type="ECO:0000256" key="2">
    <source>
        <dbReference type="ARBA" id="ARBA00005236"/>
    </source>
</evidence>
<feature type="domain" description="MacB-like periplasmic core" evidence="9">
    <location>
        <begin position="27"/>
        <end position="206"/>
    </location>
</feature>
<keyword evidence="5 7" id="KW-1133">Transmembrane helix</keyword>
<dbReference type="PANTHER" id="PTHR30489">
    <property type="entry name" value="LIPOPROTEIN-RELEASING SYSTEM TRANSMEMBRANE PROTEIN LOLE"/>
    <property type="match status" value="1"/>
</dbReference>
<dbReference type="InterPro" id="IPR051447">
    <property type="entry name" value="Lipoprotein-release_system"/>
</dbReference>
<dbReference type="Pfam" id="PF12704">
    <property type="entry name" value="MacB_PCD"/>
    <property type="match status" value="1"/>
</dbReference>
<feature type="domain" description="ABC3 transporter permease C-terminal" evidence="8">
    <location>
        <begin position="266"/>
        <end position="410"/>
    </location>
</feature>
<dbReference type="EMBL" id="JAATLM010000001">
    <property type="protein sequence ID" value="NIZ70023.1"/>
    <property type="molecule type" value="Genomic_DNA"/>
</dbReference>
<comment type="similarity">
    <text evidence="2">Belongs to the ABC-4 integral membrane protein family. LolC/E subfamily.</text>
</comment>
<comment type="subcellular location">
    <subcellularLocation>
        <location evidence="1">Cell membrane</location>
        <topology evidence="1">Multi-pass membrane protein</topology>
    </subcellularLocation>
</comment>
<proteinExistence type="inferred from homology"/>
<dbReference type="RefSeq" id="WP_167696090.1">
    <property type="nucleotide sequence ID" value="NZ_CP118181.1"/>
</dbReference>
<gene>
    <name evidence="10" type="ORF">HCT48_07370</name>
</gene>
<feature type="transmembrane region" description="Helical" evidence="7">
    <location>
        <begin position="263"/>
        <end position="287"/>
    </location>
</feature>
<evidence type="ECO:0000256" key="4">
    <source>
        <dbReference type="ARBA" id="ARBA00022692"/>
    </source>
</evidence>
<evidence type="ECO:0000256" key="1">
    <source>
        <dbReference type="ARBA" id="ARBA00004651"/>
    </source>
</evidence>
<dbReference type="GO" id="GO:0098797">
    <property type="term" value="C:plasma membrane protein complex"/>
    <property type="evidence" value="ECO:0007669"/>
    <property type="project" value="TreeGrafter"/>
</dbReference>
<keyword evidence="11" id="KW-1185">Reference proteome</keyword>
<reference evidence="10" key="1">
    <citation type="submission" date="2020-03" db="EMBL/GenBank/DDBJ databases">
        <title>Spirochaetal bacteria isolated from arthropods constitute a novel genus Entomospira genus novum within the order Spirochaetales.</title>
        <authorList>
            <person name="Grana-Miraglia L."/>
            <person name="Sikutova S."/>
            <person name="Fingerle V."/>
            <person name="Sing A."/>
            <person name="Castillo-Ramirez S."/>
            <person name="Margos G."/>
            <person name="Rudolf I."/>
        </authorList>
    </citation>
    <scope>NUCLEOTIDE SEQUENCE</scope>
    <source>
        <strain evidence="10">BR149</strain>
    </source>
</reference>
<dbReference type="PANTHER" id="PTHR30489:SF0">
    <property type="entry name" value="LIPOPROTEIN-RELEASING SYSTEM TRANSMEMBRANE PROTEIN LOLE"/>
    <property type="match status" value="1"/>
</dbReference>
<evidence type="ECO:0000256" key="7">
    <source>
        <dbReference type="SAM" id="Phobius"/>
    </source>
</evidence>
<evidence type="ECO:0000313" key="11">
    <source>
        <dbReference type="Proteomes" id="UP000778951"/>
    </source>
</evidence>
<evidence type="ECO:0000313" key="10">
    <source>
        <dbReference type="EMBL" id="NIZ70023.1"/>
    </source>
</evidence>